<evidence type="ECO:0000313" key="3">
    <source>
        <dbReference type="EMBL" id="MCB5408756.1"/>
    </source>
</evidence>
<dbReference type="RefSeq" id="WP_226933666.1">
    <property type="nucleotide sequence ID" value="NZ_JACDXX010000002.1"/>
</dbReference>
<dbReference type="Pfam" id="PF04186">
    <property type="entry name" value="FxsA"/>
    <property type="match status" value="1"/>
</dbReference>
<organism evidence="3 4">
    <name type="scientific">Pseudogemmobacter faecipullorum</name>
    <dbReference type="NCBI Taxonomy" id="2755041"/>
    <lineage>
        <taxon>Bacteria</taxon>
        <taxon>Pseudomonadati</taxon>
        <taxon>Pseudomonadota</taxon>
        <taxon>Alphaproteobacteria</taxon>
        <taxon>Rhodobacterales</taxon>
        <taxon>Paracoccaceae</taxon>
        <taxon>Pseudogemmobacter</taxon>
    </lineage>
</organism>
<evidence type="ECO:0000256" key="2">
    <source>
        <dbReference type="SAM" id="Phobius"/>
    </source>
</evidence>
<evidence type="ECO:0000256" key="1">
    <source>
        <dbReference type="SAM" id="MobiDB-lite"/>
    </source>
</evidence>
<protein>
    <submittedName>
        <fullName evidence="3">FxsA family protein</fullName>
    </submittedName>
</protein>
<keyword evidence="2" id="KW-0472">Membrane</keyword>
<dbReference type="NCBIfam" id="NF008528">
    <property type="entry name" value="PRK11463.1-2"/>
    <property type="match status" value="1"/>
</dbReference>
<dbReference type="EMBL" id="JACDXX010000002">
    <property type="protein sequence ID" value="MCB5408756.1"/>
    <property type="molecule type" value="Genomic_DNA"/>
</dbReference>
<keyword evidence="2" id="KW-0812">Transmembrane</keyword>
<accession>A0ABS8CH88</accession>
<feature type="transmembrane region" description="Helical" evidence="2">
    <location>
        <begin position="77"/>
        <end position="100"/>
    </location>
</feature>
<sequence length="171" mass="18103">MRRALIILAWPLIEIGLFVVIGGEIGLWPTLAWVLLTAVAGVLLLKFTAARGMMLLRGGMDPAALRDGAPVTGLLRGLAALLLILPGFLTDTLGLVLLLLTAVPPLRQKLQASVMRRVVPAGAAGMGFGTAFGQGPGPRSPQGGDDILDGEWVEVPPEANRNRPSRWTEIE</sequence>
<feature type="transmembrane region" description="Helical" evidence="2">
    <location>
        <begin position="33"/>
        <end position="56"/>
    </location>
</feature>
<gene>
    <name evidence="3" type="ORF">H0485_01870</name>
</gene>
<keyword evidence="2" id="KW-1133">Transmembrane helix</keyword>
<name>A0ABS8CH88_9RHOB</name>
<comment type="caution">
    <text evidence="3">The sequence shown here is derived from an EMBL/GenBank/DDBJ whole genome shotgun (WGS) entry which is preliminary data.</text>
</comment>
<dbReference type="PANTHER" id="PTHR35335">
    <property type="entry name" value="UPF0716 PROTEIN FXSA"/>
    <property type="match status" value="1"/>
</dbReference>
<dbReference type="PANTHER" id="PTHR35335:SF1">
    <property type="entry name" value="UPF0716 PROTEIN FXSA"/>
    <property type="match status" value="1"/>
</dbReference>
<evidence type="ECO:0000313" key="4">
    <source>
        <dbReference type="Proteomes" id="UP001198571"/>
    </source>
</evidence>
<proteinExistence type="predicted"/>
<dbReference type="Proteomes" id="UP001198571">
    <property type="component" value="Unassembled WGS sequence"/>
</dbReference>
<reference evidence="3 4" key="1">
    <citation type="submission" date="2020-07" db="EMBL/GenBank/DDBJ databases">
        <title>Pseudogemmobacter sp. nov., isolated from poultry manure in Taiwan.</title>
        <authorList>
            <person name="Lin S.-Y."/>
            <person name="Tang Y.-S."/>
            <person name="Young C.-C."/>
        </authorList>
    </citation>
    <scope>NUCLEOTIDE SEQUENCE [LARGE SCALE GENOMIC DNA]</scope>
    <source>
        <strain evidence="3 4">CC-YST710</strain>
    </source>
</reference>
<keyword evidence="4" id="KW-1185">Reference proteome</keyword>
<feature type="transmembrane region" description="Helical" evidence="2">
    <location>
        <begin position="7"/>
        <end position="27"/>
    </location>
</feature>
<dbReference type="InterPro" id="IPR007313">
    <property type="entry name" value="FxsA"/>
</dbReference>
<feature type="region of interest" description="Disordered" evidence="1">
    <location>
        <begin position="132"/>
        <end position="171"/>
    </location>
</feature>